<comment type="caution">
    <text evidence="1">The sequence shown here is derived from an EMBL/GenBank/DDBJ whole genome shotgun (WGS) entry which is preliminary data.</text>
</comment>
<gene>
    <name evidence="1" type="ORF">NCCP691_00710</name>
</gene>
<reference evidence="1 2" key="1">
    <citation type="journal article" date="2022" name="Int. J. Syst. Evol. Microbiol.">
        <title>Noviherbaspirillum aridicola sp. nov., isolated from an arid soil in Pakistan.</title>
        <authorList>
            <person name="Khan I.U."/>
            <person name="Saqib M."/>
            <person name="Amin A."/>
            <person name="Hussain F."/>
            <person name="Li L."/>
            <person name="Liu Y.H."/>
            <person name="Fang B.Z."/>
            <person name="Ahmed I."/>
            <person name="Li W.J."/>
        </authorList>
    </citation>
    <scope>NUCLEOTIDE SEQUENCE [LARGE SCALE GENOMIC DNA]</scope>
    <source>
        <strain evidence="1 2">NCCP-691</strain>
    </source>
</reference>
<keyword evidence="2" id="KW-1185">Reference proteome</keyword>
<evidence type="ECO:0000313" key="2">
    <source>
        <dbReference type="Proteomes" id="UP000887222"/>
    </source>
</evidence>
<accession>A0ABQ4PZ31</accession>
<dbReference type="RefSeq" id="WP_220806248.1">
    <property type="nucleotide sequence ID" value="NZ_BPMK01000001.1"/>
</dbReference>
<proteinExistence type="predicted"/>
<evidence type="ECO:0000313" key="1">
    <source>
        <dbReference type="EMBL" id="GIZ50057.1"/>
    </source>
</evidence>
<organism evidence="1 2">
    <name type="scientific">Noviherbaspirillum aridicola</name>
    <dbReference type="NCBI Taxonomy" id="2849687"/>
    <lineage>
        <taxon>Bacteria</taxon>
        <taxon>Pseudomonadati</taxon>
        <taxon>Pseudomonadota</taxon>
        <taxon>Betaproteobacteria</taxon>
        <taxon>Burkholderiales</taxon>
        <taxon>Oxalobacteraceae</taxon>
        <taxon>Noviherbaspirillum</taxon>
    </lineage>
</organism>
<dbReference type="EMBL" id="BPMK01000001">
    <property type="protein sequence ID" value="GIZ50057.1"/>
    <property type="molecule type" value="Genomic_DNA"/>
</dbReference>
<sequence>MRNQDFNDSDAARVVSTLLDRIATTPPATAQAGAAQQRQMSIVEFTEELLRQVARNKRS</sequence>
<name>A0ABQ4PZ31_9BURK</name>
<dbReference type="Proteomes" id="UP000887222">
    <property type="component" value="Unassembled WGS sequence"/>
</dbReference>
<protein>
    <submittedName>
        <fullName evidence="1">Uncharacterized protein</fullName>
    </submittedName>
</protein>